<reference evidence="2 3" key="1">
    <citation type="submission" date="2017-02" db="EMBL/GenBank/DDBJ databases">
        <title>The new phylogeny of genus Mycobacterium.</title>
        <authorList>
            <person name="Tortoli E."/>
            <person name="Trovato A."/>
            <person name="Cirillo D.M."/>
        </authorList>
    </citation>
    <scope>NUCLEOTIDE SEQUENCE [LARGE SCALE GENOMIC DNA]</scope>
    <source>
        <strain evidence="2 3">IP1130001</strain>
    </source>
</reference>
<dbReference type="RefSeq" id="WP_071509556.1">
    <property type="nucleotide sequence ID" value="NZ_CP080999.1"/>
</dbReference>
<evidence type="ECO:0008006" key="4">
    <source>
        <dbReference type="Google" id="ProtNLM"/>
    </source>
</evidence>
<evidence type="ECO:0000256" key="1">
    <source>
        <dbReference type="SAM" id="SignalP"/>
    </source>
</evidence>
<comment type="caution">
    <text evidence="2">The sequence shown here is derived from an EMBL/GenBank/DDBJ whole genome shotgun (WGS) entry which is preliminary data.</text>
</comment>
<feature type="signal peptide" evidence="1">
    <location>
        <begin position="1"/>
        <end position="24"/>
    </location>
</feature>
<proteinExistence type="predicted"/>
<dbReference type="EMBL" id="MVHV01000039">
    <property type="protein sequence ID" value="ORA77554.1"/>
    <property type="molecule type" value="Genomic_DNA"/>
</dbReference>
<evidence type="ECO:0000313" key="3">
    <source>
        <dbReference type="Proteomes" id="UP000243140"/>
    </source>
</evidence>
<protein>
    <recommendedName>
        <fullName evidence="4">PE-PGRS family protein</fullName>
    </recommendedName>
</protein>
<evidence type="ECO:0000313" key="2">
    <source>
        <dbReference type="EMBL" id="ORA77554.1"/>
    </source>
</evidence>
<organism evidence="2 3">
    <name type="scientific">Mycobacterium malmoense</name>
    <dbReference type="NCBI Taxonomy" id="1780"/>
    <lineage>
        <taxon>Bacteria</taxon>
        <taxon>Bacillati</taxon>
        <taxon>Actinomycetota</taxon>
        <taxon>Actinomycetes</taxon>
        <taxon>Mycobacteriales</taxon>
        <taxon>Mycobacteriaceae</taxon>
        <taxon>Mycobacterium</taxon>
    </lineage>
</organism>
<feature type="chain" id="PRO_5047190799" description="PE-PGRS family protein" evidence="1">
    <location>
        <begin position="25"/>
        <end position="464"/>
    </location>
</feature>
<gene>
    <name evidence="2" type="ORF">BST29_23180</name>
</gene>
<keyword evidence="1" id="KW-0732">Signal</keyword>
<accession>A0ABX3SKK2</accession>
<keyword evidence="3" id="KW-1185">Reference proteome</keyword>
<dbReference type="Proteomes" id="UP000243140">
    <property type="component" value="Unassembled WGS sequence"/>
</dbReference>
<sequence>MVVDLAARPHITAGVALASAAVLAAGPMAQHLPDLHVAQHLRQVSVSDIQLTDASSGMVDLFAGVENELASLASGASAAAVPALPAPPTGLPLPIQTWVNAFATAGTNLQTILGNWSTLPAPVLQQVVANWLDYTGIYLGSYLNTGTKFITAYAGNSSTDFFPELQTAFSNIVSGNIATATTHIAFAFYGDPFNALSNLENIPPILGNMTTNLNGATEYLTNGAIRTLGEFALSAPQQWFGKAGLGNALQLVYNSWTAGNPLGTLTTLANIPGAVANTIINGIPPAYTADGFLSVSPNFAGGLLEDLAIFMPRQLAPAIVAPGAVNISEGGTLGDAFQMLSSTLSQDFTSLLAAAGSAQQTLPAVVQSLFDTVLAYFNSSLGAGGAAAFAPSVAASTWSAELPGLSADVLKAFNPAAVTNLVGSLGPSMAAHLAASLGPSMLGNLGGALAGQIGSWIAALLRLL</sequence>
<name>A0ABX3SKK2_MYCMA</name>